<sequence>MPLPERTPVIPKNRPPLIDLSALRSIPWVSFFFSSGRRPRPVPCKCRPGEAARLYSAAGEVRLLTRAPYDSRFVCDVDGDDAQMCLFTLYGLRGIDYGRVLTGGSGEMQPQGVVVVQLDVLGIASRGIGGGLVLQWKPIYYMDVNQLKCFAD</sequence>
<dbReference type="AlphaFoldDB" id="A0A1I8AD93"/>
<protein>
    <submittedName>
        <fullName evidence="2">Dirigent protein</fullName>
    </submittedName>
</protein>
<proteinExistence type="predicted"/>
<dbReference type="WBParaSite" id="L893_g4412.t1">
    <property type="protein sequence ID" value="L893_g4412.t1"/>
    <property type="gene ID" value="L893_g4412"/>
</dbReference>
<evidence type="ECO:0000313" key="1">
    <source>
        <dbReference type="Proteomes" id="UP000095287"/>
    </source>
</evidence>
<reference evidence="2" key="1">
    <citation type="submission" date="2016-11" db="UniProtKB">
        <authorList>
            <consortium name="WormBaseParasite"/>
        </authorList>
    </citation>
    <scope>IDENTIFICATION</scope>
</reference>
<organism evidence="1 2">
    <name type="scientific">Steinernema glaseri</name>
    <dbReference type="NCBI Taxonomy" id="37863"/>
    <lineage>
        <taxon>Eukaryota</taxon>
        <taxon>Metazoa</taxon>
        <taxon>Ecdysozoa</taxon>
        <taxon>Nematoda</taxon>
        <taxon>Chromadorea</taxon>
        <taxon>Rhabditida</taxon>
        <taxon>Tylenchina</taxon>
        <taxon>Panagrolaimomorpha</taxon>
        <taxon>Strongyloidoidea</taxon>
        <taxon>Steinernematidae</taxon>
        <taxon>Steinernema</taxon>
    </lineage>
</organism>
<dbReference type="Proteomes" id="UP000095287">
    <property type="component" value="Unplaced"/>
</dbReference>
<keyword evidence="1" id="KW-1185">Reference proteome</keyword>
<evidence type="ECO:0000313" key="2">
    <source>
        <dbReference type="WBParaSite" id="L893_g4412.t1"/>
    </source>
</evidence>
<accession>A0A1I8AD93</accession>
<name>A0A1I8AD93_9BILA</name>